<evidence type="ECO:0000313" key="4">
    <source>
        <dbReference type="Proteomes" id="UP000002872"/>
    </source>
</evidence>
<evidence type="ECO:0000256" key="1">
    <source>
        <dbReference type="SAM" id="MobiDB-lite"/>
    </source>
</evidence>
<accession>I3EHV8</accession>
<protein>
    <submittedName>
        <fullName evidence="3">Uncharacterized protein</fullName>
    </submittedName>
</protein>
<gene>
    <name evidence="3" type="ORF">NEQG_00624</name>
</gene>
<keyword evidence="4" id="KW-1185">Reference proteome</keyword>
<proteinExistence type="predicted"/>
<keyword evidence="2" id="KW-0472">Membrane</keyword>
<dbReference type="EMBL" id="GL870877">
    <property type="protein sequence ID" value="EIJ88805.1"/>
    <property type="molecule type" value="Genomic_DNA"/>
</dbReference>
<feature type="region of interest" description="Disordered" evidence="1">
    <location>
        <begin position="223"/>
        <end position="249"/>
    </location>
</feature>
<feature type="compositionally biased region" description="Basic and acidic residues" evidence="1">
    <location>
        <begin position="187"/>
        <end position="209"/>
    </location>
</feature>
<sequence>MEVKIINTRKRQAAVASCLGMVSIIMFFIDISCISETMKTILSIELAILAVTIWANNPKSSKRMIPIATAISLHLFVYIGRYVLSSFFAVGSPEPYLVENLIKEFQNTENRVELITPKPELELELKSEVAPETESSGFKLKYLNHMMPSHPTIDDIASFVIDEIRRRKIADEEEELKMQECQKYNNNKKESSMQKDKAENNEKSNSEGKIAYDKDRKLLFIDSSAVSSNDTHEHHNTKSKENEKMPDLKQGDSNILSDIIYKPLYDKPYDSHLNEDIIYTSPPPKEYIDRWNLCMIHQLPHKHYLSNGSVCATYGMAHNKTYGIYLKPASEDDIAPPIKIKNSYIPIIHKNNERSVPVDSINHRKRTLSEEFESFLRSQGLTEMLFSSNGTNKDVKKYDKCEIETFHSILKYARDFFSIENPKIKKNTRPNR</sequence>
<feature type="transmembrane region" description="Helical" evidence="2">
    <location>
        <begin position="12"/>
        <end position="31"/>
    </location>
</feature>
<name>I3EHV8_NEMP3</name>
<feature type="compositionally biased region" description="Basic and acidic residues" evidence="1">
    <location>
        <begin position="230"/>
        <end position="249"/>
    </location>
</feature>
<evidence type="ECO:0000313" key="3">
    <source>
        <dbReference type="EMBL" id="EIJ88805.1"/>
    </source>
</evidence>
<dbReference type="HOGENOM" id="CLU_634747_0_0_1"/>
<dbReference type="AlphaFoldDB" id="I3EHV8"/>
<feature type="region of interest" description="Disordered" evidence="1">
    <location>
        <begin position="180"/>
        <end position="209"/>
    </location>
</feature>
<organism evidence="3 4">
    <name type="scientific">Nematocida parisii (strain ERTm3)</name>
    <name type="common">Nematode killer fungus</name>
    <dbReference type="NCBI Taxonomy" id="935791"/>
    <lineage>
        <taxon>Eukaryota</taxon>
        <taxon>Fungi</taxon>
        <taxon>Fungi incertae sedis</taxon>
        <taxon>Microsporidia</taxon>
        <taxon>Nematocida</taxon>
    </lineage>
</organism>
<feature type="transmembrane region" description="Helical" evidence="2">
    <location>
        <begin position="37"/>
        <end position="55"/>
    </location>
</feature>
<dbReference type="Proteomes" id="UP000002872">
    <property type="component" value="Unassembled WGS sequence"/>
</dbReference>
<reference evidence="3" key="1">
    <citation type="submission" date="2011-01" db="EMBL/GenBank/DDBJ databases">
        <title>The Genome Sequence of Nematocida parisii strain ERTm3.</title>
        <authorList>
            <consortium name="The Broad Institute Genome Sequencing Platform"/>
            <consortium name="The Broad Institute Genome Sequencing Center for Infectious Disease"/>
            <person name="Cuomo C."/>
            <person name="Troemel E."/>
            <person name="Young S.K."/>
            <person name="Zeng Q."/>
            <person name="Gargeya S."/>
            <person name="Fitzgerald M."/>
            <person name="Haas B."/>
            <person name="Abouelleil A."/>
            <person name="Alvarado L."/>
            <person name="Arachchi H.M."/>
            <person name="Berlin A."/>
            <person name="Chapman S.B."/>
            <person name="Gearin G."/>
            <person name="Goldberg J."/>
            <person name="Griggs A."/>
            <person name="Gujja S."/>
            <person name="Hansen M."/>
            <person name="Heiman D."/>
            <person name="Howarth C."/>
            <person name="Larimer J."/>
            <person name="Lui A."/>
            <person name="MacDonald P.J.P."/>
            <person name="McCowen C."/>
            <person name="Montmayeur A."/>
            <person name="Murphy C."/>
            <person name="Neiman D."/>
            <person name="Pearson M."/>
            <person name="Priest M."/>
            <person name="Roberts A."/>
            <person name="Saif S."/>
            <person name="Shea T."/>
            <person name="Sisk P."/>
            <person name="Stolte C."/>
            <person name="Sykes S."/>
            <person name="Wortman J."/>
            <person name="Nusbaum C."/>
            <person name="Birren B."/>
        </authorList>
    </citation>
    <scope>NUCLEOTIDE SEQUENCE</scope>
    <source>
        <strain evidence="3">ERTm3</strain>
    </source>
</reference>
<keyword evidence="2" id="KW-0812">Transmembrane</keyword>
<dbReference type="InParanoid" id="I3EHV8"/>
<evidence type="ECO:0000256" key="2">
    <source>
        <dbReference type="SAM" id="Phobius"/>
    </source>
</evidence>
<dbReference type="OrthoDB" id="10415590at2759"/>
<feature type="transmembrane region" description="Helical" evidence="2">
    <location>
        <begin position="67"/>
        <end position="90"/>
    </location>
</feature>
<keyword evidence="2" id="KW-1133">Transmembrane helix</keyword>
<dbReference type="VEuPathDB" id="MicrosporidiaDB:NEQG_00624"/>